<dbReference type="EMBL" id="MN740803">
    <property type="protein sequence ID" value="QHS82495.1"/>
    <property type="molecule type" value="Genomic_DNA"/>
</dbReference>
<protein>
    <submittedName>
        <fullName evidence="1">Uncharacterized protein</fullName>
    </submittedName>
</protein>
<reference evidence="1" key="1">
    <citation type="journal article" date="2020" name="Nature">
        <title>Giant virus diversity and host interactions through global metagenomics.</title>
        <authorList>
            <person name="Schulz F."/>
            <person name="Roux S."/>
            <person name="Paez-Espino D."/>
            <person name="Jungbluth S."/>
            <person name="Walsh D.A."/>
            <person name="Denef V.J."/>
            <person name="McMahon K.D."/>
            <person name="Konstantinidis K.T."/>
            <person name="Eloe-Fadrosh E.A."/>
            <person name="Kyrpides N.C."/>
            <person name="Woyke T."/>
        </authorList>
    </citation>
    <scope>NUCLEOTIDE SEQUENCE</scope>
    <source>
        <strain evidence="1">GVMAG-S-1101171-111</strain>
    </source>
</reference>
<proteinExistence type="predicted"/>
<evidence type="ECO:0000313" key="1">
    <source>
        <dbReference type="EMBL" id="QHS82495.1"/>
    </source>
</evidence>
<name>A0A6C0AT92_9ZZZZ</name>
<organism evidence="1">
    <name type="scientific">viral metagenome</name>
    <dbReference type="NCBI Taxonomy" id="1070528"/>
    <lineage>
        <taxon>unclassified sequences</taxon>
        <taxon>metagenomes</taxon>
        <taxon>organismal metagenomes</taxon>
    </lineage>
</organism>
<dbReference type="AlphaFoldDB" id="A0A6C0AT92"/>
<sequence>MSIKEKPPEFFKSTKTSLKSILKHPEINTSIINDAVMRANKMVIHTLQYLKLYLLDYYEKHNHTLPVINKEFINNSMKVVCGEKEEKRGKPPSDETIALKEKLTSFYNEHYLPTTQNDRINYTGLNTVMDYLKEDIMTMYENNIQLHYVDYVERFVNVVWKKKIITEKIRKLYKTKAERETRIRCLCSELRKIKYDLLNVDKSAYKSKSYYHTWITEQRKHVLPNKKKYEKDSIYYDLKCSPMDYFPSMIYMMKRVESENECLNIVFPLRGEIAPKYIRLDTTTLVNLLLRKEHGNKDFYKRKSKKI</sequence>
<accession>A0A6C0AT92</accession>